<dbReference type="Proteomes" id="UP000789525">
    <property type="component" value="Unassembled WGS sequence"/>
</dbReference>
<evidence type="ECO:0000313" key="2">
    <source>
        <dbReference type="Proteomes" id="UP000789525"/>
    </source>
</evidence>
<gene>
    <name evidence="1" type="ORF">ACOLOM_LOCUS8450</name>
</gene>
<comment type="caution">
    <text evidence="1">The sequence shown here is derived from an EMBL/GenBank/DDBJ whole genome shotgun (WGS) entry which is preliminary data.</text>
</comment>
<accession>A0ACA9NN76</accession>
<reference evidence="1" key="1">
    <citation type="submission" date="2021-06" db="EMBL/GenBank/DDBJ databases">
        <authorList>
            <person name="Kallberg Y."/>
            <person name="Tangrot J."/>
            <person name="Rosling A."/>
        </authorList>
    </citation>
    <scope>NUCLEOTIDE SEQUENCE</scope>
    <source>
        <strain evidence="1">CL356</strain>
    </source>
</reference>
<organism evidence="1 2">
    <name type="scientific">Acaulospora colombiana</name>
    <dbReference type="NCBI Taxonomy" id="27376"/>
    <lineage>
        <taxon>Eukaryota</taxon>
        <taxon>Fungi</taxon>
        <taxon>Fungi incertae sedis</taxon>
        <taxon>Mucoromycota</taxon>
        <taxon>Glomeromycotina</taxon>
        <taxon>Glomeromycetes</taxon>
        <taxon>Diversisporales</taxon>
        <taxon>Acaulosporaceae</taxon>
        <taxon>Acaulospora</taxon>
    </lineage>
</organism>
<sequence>EESDGEVGRMDRQYRIKTLPWRARTLTDWLHSLDQLPPETAQKPNSRAARHRLPSRIQSENHTPPHHLPTSFYDREWLESQSNSSRAALKITNDKLELPDLAPLILVLHPKVFPELKEYDVEPDDILKFAATYLTGLKRKYNKAIEETSLVVTS</sequence>
<proteinExistence type="predicted"/>
<feature type="non-terminal residue" evidence="1">
    <location>
        <position position="1"/>
    </location>
</feature>
<protein>
    <submittedName>
        <fullName evidence="1">3285_t:CDS:1</fullName>
    </submittedName>
</protein>
<evidence type="ECO:0000313" key="1">
    <source>
        <dbReference type="EMBL" id="CAG8657140.1"/>
    </source>
</evidence>
<keyword evidence="2" id="KW-1185">Reference proteome</keyword>
<name>A0ACA9NN76_9GLOM</name>
<dbReference type="EMBL" id="CAJVPT010021841">
    <property type="protein sequence ID" value="CAG8657140.1"/>
    <property type="molecule type" value="Genomic_DNA"/>
</dbReference>